<organism evidence="1">
    <name type="scientific">freshwater metagenome</name>
    <dbReference type="NCBI Taxonomy" id="449393"/>
    <lineage>
        <taxon>unclassified sequences</taxon>
        <taxon>metagenomes</taxon>
        <taxon>ecological metagenomes</taxon>
    </lineage>
</organism>
<dbReference type="SUPFAM" id="SSF53067">
    <property type="entry name" value="Actin-like ATPase domain"/>
    <property type="match status" value="1"/>
</dbReference>
<sequence length="297" mass="30278">MDTVLAVDLGATKFAAALVDETGAISRRHLVKVDHDADAEGLWGQLVDLVDDVRGAAIEAGEHPLAVGIGAAGPISPNLERVSPINLPAWRDFPLHERMSELTGLQVNGDGDTKAIALVEGWLGAARGHTNFLAMVVSTGIGGGIVLDGRLLDGASCNAGHIGHVIVVPDGRTCTCGATGCLEAEASGWAIQEITGLSPVDATPAIIERTGRLVGRGVASVMNLLEVDLAVVAGSVALGFGQPFFDAAQAELESNCRLGSATMKPTIIPAGLGGEAPLVGAAAVAWRALGRLPDLAD</sequence>
<dbReference type="CDD" id="cd23763">
    <property type="entry name" value="ASKHA_ATPase_ROK"/>
    <property type="match status" value="1"/>
</dbReference>
<dbReference type="PANTHER" id="PTHR18964:SF169">
    <property type="entry name" value="N-ACETYLMANNOSAMINE KINASE"/>
    <property type="match status" value="1"/>
</dbReference>
<dbReference type="InterPro" id="IPR000600">
    <property type="entry name" value="ROK"/>
</dbReference>
<proteinExistence type="predicted"/>
<reference evidence="1" key="1">
    <citation type="submission" date="2020-05" db="EMBL/GenBank/DDBJ databases">
        <authorList>
            <person name="Chiriac C."/>
            <person name="Salcher M."/>
            <person name="Ghai R."/>
            <person name="Kavagutti S V."/>
        </authorList>
    </citation>
    <scope>NUCLEOTIDE SEQUENCE</scope>
</reference>
<dbReference type="AlphaFoldDB" id="A0A6J6VAP2"/>
<protein>
    <submittedName>
        <fullName evidence="1">Unannotated protein</fullName>
    </submittedName>
</protein>
<dbReference type="EMBL" id="CAFBQP010000097">
    <property type="protein sequence ID" value="CAB5067334.1"/>
    <property type="molecule type" value="Genomic_DNA"/>
</dbReference>
<dbReference type="InterPro" id="IPR043129">
    <property type="entry name" value="ATPase_NBD"/>
</dbReference>
<dbReference type="Pfam" id="PF00480">
    <property type="entry name" value="ROK"/>
    <property type="match status" value="1"/>
</dbReference>
<dbReference type="PROSITE" id="PS01125">
    <property type="entry name" value="ROK"/>
    <property type="match status" value="1"/>
</dbReference>
<dbReference type="InterPro" id="IPR049874">
    <property type="entry name" value="ROK_cs"/>
</dbReference>
<evidence type="ECO:0000313" key="2">
    <source>
        <dbReference type="EMBL" id="CAB5067334.1"/>
    </source>
</evidence>
<dbReference type="PANTHER" id="PTHR18964">
    <property type="entry name" value="ROK (REPRESSOR, ORF, KINASE) FAMILY"/>
    <property type="match status" value="1"/>
</dbReference>
<dbReference type="Gene3D" id="3.30.420.40">
    <property type="match status" value="2"/>
</dbReference>
<gene>
    <name evidence="1" type="ORF">UFOPK2806_02215</name>
    <name evidence="2" type="ORF">UFOPK4306_02047</name>
</gene>
<evidence type="ECO:0000313" key="1">
    <source>
        <dbReference type="EMBL" id="CAB4767557.1"/>
    </source>
</evidence>
<name>A0A6J6VAP2_9ZZZZ</name>
<dbReference type="EMBL" id="CAEZYY010000044">
    <property type="protein sequence ID" value="CAB4767557.1"/>
    <property type="molecule type" value="Genomic_DNA"/>
</dbReference>
<accession>A0A6J6VAP2</accession>